<feature type="signal peptide" evidence="5">
    <location>
        <begin position="1"/>
        <end position="20"/>
    </location>
</feature>
<dbReference type="CDD" id="cd16077">
    <property type="entry name" value="TSP-5cc"/>
    <property type="match status" value="1"/>
</dbReference>
<dbReference type="FunFam" id="2.10.25.10:FF:000027">
    <property type="entry name" value="Thrombospondin 3"/>
    <property type="match status" value="1"/>
</dbReference>
<name>A0A834FHT9_ORYME</name>
<evidence type="ECO:0000256" key="1">
    <source>
        <dbReference type="ARBA" id="ARBA00022536"/>
    </source>
</evidence>
<accession>A0A834FHT9</accession>
<evidence type="ECO:0000256" key="4">
    <source>
        <dbReference type="ARBA" id="ARBA00023157"/>
    </source>
</evidence>
<dbReference type="InterPro" id="IPR024665">
    <property type="entry name" value="TSP/COMP_CC"/>
</dbReference>
<keyword evidence="1" id="KW-0245">EGF-like domain</keyword>
<keyword evidence="5" id="KW-0732">Signal</keyword>
<proteinExistence type="predicted"/>
<feature type="domain" description="Thrombospondin/cartilage oligomeric matrix protein coiled-coil" evidence="6">
    <location>
        <begin position="26"/>
        <end position="65"/>
    </location>
</feature>
<dbReference type="PANTHER" id="PTHR10199">
    <property type="entry name" value="THROMBOSPONDIN"/>
    <property type="match status" value="1"/>
</dbReference>
<reference evidence="7" key="1">
    <citation type="journal article" name="BMC Genomics">
        <title>Long-read sequencing and de novo genome assembly of marine medaka (Oryzias melastigma).</title>
        <authorList>
            <person name="Liang P."/>
            <person name="Saqib H.S.A."/>
            <person name="Ni X."/>
            <person name="Shen Y."/>
        </authorList>
    </citation>
    <scope>NUCLEOTIDE SEQUENCE</scope>
    <source>
        <strain evidence="7">Bigg-433</strain>
    </source>
</reference>
<evidence type="ECO:0000256" key="5">
    <source>
        <dbReference type="SAM" id="SignalP"/>
    </source>
</evidence>
<dbReference type="EMBL" id="WKFB01000135">
    <property type="protein sequence ID" value="KAF6734329.1"/>
    <property type="molecule type" value="Genomic_DNA"/>
</dbReference>
<sequence>MLWFVELICALSLGGHAVVAQRDGEIISQIKMTNLALAEIKELLKQQIKEVIFLKNTVMECEACGTGGFQPRPSCVPNPCHPGVKCTETPQGIFCGPCPDGMEGNGTECTDIDECTVKPCHMGVRCINTSPWFPLRFLSTRVHRTSGSRRRYCLRLCQQAGVQGY</sequence>
<dbReference type="PANTHER" id="PTHR10199:SF88">
    <property type="entry name" value="CARTILAGE OLIGOMERIC MATRIX PROTEIN"/>
    <property type="match status" value="1"/>
</dbReference>
<dbReference type="Gene3D" id="2.10.25.10">
    <property type="entry name" value="Laminin"/>
    <property type="match status" value="1"/>
</dbReference>
<dbReference type="Proteomes" id="UP000646548">
    <property type="component" value="Unassembled WGS sequence"/>
</dbReference>
<evidence type="ECO:0000256" key="3">
    <source>
        <dbReference type="ARBA" id="ARBA00022837"/>
    </source>
</evidence>
<dbReference type="FunFam" id="1.20.5.10:FF:000001">
    <property type="entry name" value="thrombospondin-3 isoform X2"/>
    <property type="match status" value="1"/>
</dbReference>
<evidence type="ECO:0000256" key="2">
    <source>
        <dbReference type="ARBA" id="ARBA00022737"/>
    </source>
</evidence>
<dbReference type="SUPFAM" id="SSF57196">
    <property type="entry name" value="EGF/Laminin"/>
    <property type="match status" value="1"/>
</dbReference>
<keyword evidence="3" id="KW-0106">Calcium</keyword>
<dbReference type="SUPFAM" id="SSF58006">
    <property type="entry name" value="Assembly domain of cartilage oligomeric matrix protein"/>
    <property type="match status" value="1"/>
</dbReference>
<feature type="chain" id="PRO_5032895310" evidence="5">
    <location>
        <begin position="21"/>
        <end position="165"/>
    </location>
</feature>
<keyword evidence="4" id="KW-1015">Disulfide bond</keyword>
<gene>
    <name evidence="7" type="ORF">FQA47_010052</name>
</gene>
<dbReference type="Pfam" id="PF11598">
    <property type="entry name" value="COMP"/>
    <property type="match status" value="1"/>
</dbReference>
<protein>
    <submittedName>
        <fullName evidence="7">Cartilage oligomeric matrix protein</fullName>
    </submittedName>
</protein>
<comment type="caution">
    <text evidence="7">The sequence shown here is derived from an EMBL/GenBank/DDBJ whole genome shotgun (WGS) entry which is preliminary data.</text>
</comment>
<dbReference type="InterPro" id="IPR046970">
    <property type="entry name" value="TSP/COMP_CC_sf"/>
</dbReference>
<keyword evidence="2" id="KW-0677">Repeat</keyword>
<dbReference type="InterPro" id="IPR039081">
    <property type="entry name" value="TSP-5_CC"/>
</dbReference>
<organism evidence="7 8">
    <name type="scientific">Oryzias melastigma</name>
    <name type="common">Marine medaka</name>
    <dbReference type="NCBI Taxonomy" id="30732"/>
    <lineage>
        <taxon>Eukaryota</taxon>
        <taxon>Metazoa</taxon>
        <taxon>Chordata</taxon>
        <taxon>Craniata</taxon>
        <taxon>Vertebrata</taxon>
        <taxon>Euteleostomi</taxon>
        <taxon>Actinopterygii</taxon>
        <taxon>Neopterygii</taxon>
        <taxon>Teleostei</taxon>
        <taxon>Neoteleostei</taxon>
        <taxon>Acanthomorphata</taxon>
        <taxon>Ovalentaria</taxon>
        <taxon>Atherinomorphae</taxon>
        <taxon>Beloniformes</taxon>
        <taxon>Adrianichthyidae</taxon>
        <taxon>Oryziinae</taxon>
        <taxon>Oryzias</taxon>
    </lineage>
</organism>
<dbReference type="AlphaFoldDB" id="A0A834FHT9"/>
<evidence type="ECO:0000313" key="7">
    <source>
        <dbReference type="EMBL" id="KAF6734329.1"/>
    </source>
</evidence>
<dbReference type="Gene3D" id="1.20.5.10">
    <property type="match status" value="1"/>
</dbReference>
<evidence type="ECO:0000259" key="6">
    <source>
        <dbReference type="Pfam" id="PF11598"/>
    </source>
</evidence>
<evidence type="ECO:0000313" key="8">
    <source>
        <dbReference type="Proteomes" id="UP000646548"/>
    </source>
</evidence>